<gene>
    <name evidence="1" type="ORF">IAA55_06865</name>
</gene>
<dbReference type="InterPro" id="IPR036412">
    <property type="entry name" value="HAD-like_sf"/>
</dbReference>
<dbReference type="GO" id="GO:0005829">
    <property type="term" value="C:cytosol"/>
    <property type="evidence" value="ECO:0007669"/>
    <property type="project" value="TreeGrafter"/>
</dbReference>
<evidence type="ECO:0000313" key="2">
    <source>
        <dbReference type="Proteomes" id="UP000823912"/>
    </source>
</evidence>
<name>A0A9D1JBG2_9FIRM</name>
<dbReference type="Gene3D" id="3.30.1240.10">
    <property type="match status" value="1"/>
</dbReference>
<dbReference type="InterPro" id="IPR000150">
    <property type="entry name" value="Cof"/>
</dbReference>
<sequence length="273" mass="30100">MRRKLIFLDLDDTLLSSDKSVTEENRRALGQALSAGHGIAIATGRSLRGGLRVMESLGLNRKGCFLLAFHGSLIYDCGDRRQLAAETMEESAAAELMGRLEESGIHAQAFDGHGIVTWHESPELWRYNRIAKEPVRLAEDLSAFREGRYFKVMAIDFSDHGKLERFRRSFAPLEEGRLGSFFSNPWYLEYCKAGCDKGSGLKKLAATLEIPVVDTVAVGDEQNDIPMIRAAGTGAAMANGCEELRRAADYVTVADQNHSGVAEVIDKFVLKNS</sequence>
<accession>A0A9D1JBG2</accession>
<dbReference type="Gene3D" id="3.40.50.1000">
    <property type="entry name" value="HAD superfamily/HAD-like"/>
    <property type="match status" value="1"/>
</dbReference>
<dbReference type="PANTHER" id="PTHR10000">
    <property type="entry name" value="PHOSPHOSERINE PHOSPHATASE"/>
    <property type="match status" value="1"/>
</dbReference>
<dbReference type="SFLD" id="SFLDG01140">
    <property type="entry name" value="C2.B:_Phosphomannomutase_and_P"/>
    <property type="match status" value="1"/>
</dbReference>
<protein>
    <submittedName>
        <fullName evidence="1">HAD family phosphatase</fullName>
    </submittedName>
</protein>
<proteinExistence type="predicted"/>
<reference evidence="1" key="1">
    <citation type="submission" date="2020-10" db="EMBL/GenBank/DDBJ databases">
        <authorList>
            <person name="Gilroy R."/>
        </authorList>
    </citation>
    <scope>NUCLEOTIDE SEQUENCE</scope>
    <source>
        <strain evidence="1">ChiSjej5B23-6657</strain>
    </source>
</reference>
<dbReference type="GO" id="GO:0016791">
    <property type="term" value="F:phosphatase activity"/>
    <property type="evidence" value="ECO:0007669"/>
    <property type="project" value="TreeGrafter"/>
</dbReference>
<dbReference type="NCBIfam" id="TIGR00099">
    <property type="entry name" value="Cof-subfamily"/>
    <property type="match status" value="1"/>
</dbReference>
<dbReference type="SFLD" id="SFLDS00003">
    <property type="entry name" value="Haloacid_Dehalogenase"/>
    <property type="match status" value="1"/>
</dbReference>
<dbReference type="AlphaFoldDB" id="A0A9D1JBG2"/>
<dbReference type="InterPro" id="IPR006379">
    <property type="entry name" value="HAD-SF_hydro_IIB"/>
</dbReference>
<dbReference type="Pfam" id="PF08282">
    <property type="entry name" value="Hydrolase_3"/>
    <property type="match status" value="1"/>
</dbReference>
<reference evidence="1" key="2">
    <citation type="journal article" date="2021" name="PeerJ">
        <title>Extensive microbial diversity within the chicken gut microbiome revealed by metagenomics and culture.</title>
        <authorList>
            <person name="Gilroy R."/>
            <person name="Ravi A."/>
            <person name="Getino M."/>
            <person name="Pursley I."/>
            <person name="Horton D.L."/>
            <person name="Alikhan N.F."/>
            <person name="Baker D."/>
            <person name="Gharbi K."/>
            <person name="Hall N."/>
            <person name="Watson M."/>
            <person name="Adriaenssens E.M."/>
            <person name="Foster-Nyarko E."/>
            <person name="Jarju S."/>
            <person name="Secka A."/>
            <person name="Antonio M."/>
            <person name="Oren A."/>
            <person name="Chaudhuri R.R."/>
            <person name="La Ragione R."/>
            <person name="Hildebrand F."/>
            <person name="Pallen M.J."/>
        </authorList>
    </citation>
    <scope>NUCLEOTIDE SEQUENCE</scope>
    <source>
        <strain evidence="1">ChiSjej5B23-6657</strain>
    </source>
</reference>
<dbReference type="InterPro" id="IPR023214">
    <property type="entry name" value="HAD_sf"/>
</dbReference>
<dbReference type="EMBL" id="DVHM01000108">
    <property type="protein sequence ID" value="HIR70984.1"/>
    <property type="molecule type" value="Genomic_DNA"/>
</dbReference>
<dbReference type="Proteomes" id="UP000823912">
    <property type="component" value="Unassembled WGS sequence"/>
</dbReference>
<dbReference type="SUPFAM" id="SSF56784">
    <property type="entry name" value="HAD-like"/>
    <property type="match status" value="1"/>
</dbReference>
<organism evidence="1 2">
    <name type="scientific">Candidatus Pullilachnospira gallistercoris</name>
    <dbReference type="NCBI Taxonomy" id="2840911"/>
    <lineage>
        <taxon>Bacteria</taxon>
        <taxon>Bacillati</taxon>
        <taxon>Bacillota</taxon>
        <taxon>Clostridia</taxon>
        <taxon>Lachnospirales</taxon>
        <taxon>Lachnospiraceae</taxon>
        <taxon>Lachnospiraceae incertae sedis</taxon>
        <taxon>Candidatus Pullilachnospira</taxon>
    </lineage>
</organism>
<dbReference type="PANTHER" id="PTHR10000:SF8">
    <property type="entry name" value="HAD SUPERFAMILY HYDROLASE-LIKE, TYPE 3"/>
    <property type="match status" value="1"/>
</dbReference>
<comment type="caution">
    <text evidence="1">The sequence shown here is derived from an EMBL/GenBank/DDBJ whole genome shotgun (WGS) entry which is preliminary data.</text>
</comment>
<dbReference type="NCBIfam" id="TIGR01484">
    <property type="entry name" value="HAD-SF-IIB"/>
    <property type="match status" value="1"/>
</dbReference>
<dbReference type="GO" id="GO:0000287">
    <property type="term" value="F:magnesium ion binding"/>
    <property type="evidence" value="ECO:0007669"/>
    <property type="project" value="TreeGrafter"/>
</dbReference>
<dbReference type="CDD" id="cd07516">
    <property type="entry name" value="HAD_Pase"/>
    <property type="match status" value="1"/>
</dbReference>
<evidence type="ECO:0000313" key="1">
    <source>
        <dbReference type="EMBL" id="HIR70984.1"/>
    </source>
</evidence>